<dbReference type="Pfam" id="PF04909">
    <property type="entry name" value="Amidohydro_2"/>
    <property type="match status" value="1"/>
</dbReference>
<dbReference type="EMBL" id="CP142149">
    <property type="protein sequence ID" value="WSE31317.1"/>
    <property type="molecule type" value="Genomic_DNA"/>
</dbReference>
<sequence>MRVVDTHFHWFPRSHFETMAARASHPRTERVGDGYRYLYNEGRGFIPLPAVWFDLDHGLATAAAATGDSTTVVCTTGVLAGMLDQMPAAEALDEAYAYNEEIAAAQRRHPGRFFGTAAVPLQDTETALKVLDHAVGSLDLRGVNLPSMIGSETVDAARLEPFYARVAELGVPLIVHPTDLAFNEVLTGYADGIQRSLGRLLDSSVTVLRLIFSGILERHPSLRVVQTHAGGLLPYQAGRIDKNARIEGLPSLPSHYLRRIFVDTVAPQSLTIRTALEYYGADQILYGTDHPCWSPSAAVSVLDESALSEEVRTKIYSTNAESVFRLD</sequence>
<keyword evidence="4" id="KW-1185">Reference proteome</keyword>
<dbReference type="InterPro" id="IPR032465">
    <property type="entry name" value="ACMSD"/>
</dbReference>
<evidence type="ECO:0000259" key="2">
    <source>
        <dbReference type="Pfam" id="PF04909"/>
    </source>
</evidence>
<keyword evidence="1" id="KW-0456">Lyase</keyword>
<gene>
    <name evidence="3" type="ORF">VSH64_04225</name>
</gene>
<evidence type="ECO:0000256" key="1">
    <source>
        <dbReference type="ARBA" id="ARBA00023239"/>
    </source>
</evidence>
<dbReference type="PANTHER" id="PTHR21240">
    <property type="entry name" value="2-AMINO-3-CARBOXYLMUCONATE-6-SEMIALDEHYDE DECARBOXYLASE"/>
    <property type="match status" value="1"/>
</dbReference>
<organism evidence="3 4">
    <name type="scientific">Amycolatopsis rhabdoformis</name>
    <dbReference type="NCBI Taxonomy" id="1448059"/>
    <lineage>
        <taxon>Bacteria</taxon>
        <taxon>Bacillati</taxon>
        <taxon>Actinomycetota</taxon>
        <taxon>Actinomycetes</taxon>
        <taxon>Pseudonocardiales</taxon>
        <taxon>Pseudonocardiaceae</taxon>
        <taxon>Amycolatopsis</taxon>
    </lineage>
</organism>
<dbReference type="InterPro" id="IPR006680">
    <property type="entry name" value="Amidohydro-rel"/>
</dbReference>
<evidence type="ECO:0000313" key="4">
    <source>
        <dbReference type="Proteomes" id="UP001330812"/>
    </source>
</evidence>
<dbReference type="Proteomes" id="UP001330812">
    <property type="component" value="Chromosome"/>
</dbReference>
<evidence type="ECO:0000313" key="3">
    <source>
        <dbReference type="EMBL" id="WSE31317.1"/>
    </source>
</evidence>
<feature type="domain" description="Amidohydrolase-related" evidence="2">
    <location>
        <begin position="4"/>
        <end position="326"/>
    </location>
</feature>
<accession>A0ABZ1IA80</accession>
<dbReference type="Gene3D" id="3.20.20.140">
    <property type="entry name" value="Metal-dependent hydrolases"/>
    <property type="match status" value="1"/>
</dbReference>
<dbReference type="RefSeq" id="WP_326834123.1">
    <property type="nucleotide sequence ID" value="NZ_CP142149.1"/>
</dbReference>
<reference evidence="3 4" key="1">
    <citation type="journal article" date="2015" name="Int. J. Syst. Evol. Microbiol.">
        <title>Amycolatopsis rhabdoformis sp. nov., an actinomycete isolated from a tropical forest soil.</title>
        <authorList>
            <person name="Souza W.R."/>
            <person name="Silva R.E."/>
            <person name="Goodfellow M."/>
            <person name="Busarakam K."/>
            <person name="Figueiro F.S."/>
            <person name="Ferreira D."/>
            <person name="Rodrigues-Filho E."/>
            <person name="Moraes L.A.B."/>
            <person name="Zucchi T.D."/>
        </authorList>
    </citation>
    <scope>NUCLEOTIDE SEQUENCE [LARGE SCALE GENOMIC DNA]</scope>
    <source>
        <strain evidence="3 4">NCIMB 14900</strain>
    </source>
</reference>
<dbReference type="SUPFAM" id="SSF51556">
    <property type="entry name" value="Metallo-dependent hydrolases"/>
    <property type="match status" value="1"/>
</dbReference>
<protein>
    <submittedName>
        <fullName evidence="3">Amidohydrolase family protein</fullName>
    </submittedName>
</protein>
<dbReference type="InterPro" id="IPR032466">
    <property type="entry name" value="Metal_Hydrolase"/>
</dbReference>
<name>A0ABZ1IA80_9PSEU</name>
<dbReference type="PANTHER" id="PTHR21240:SF28">
    <property type="entry name" value="ISO-OROTATE DECARBOXYLASE (EUROFUNG)"/>
    <property type="match status" value="1"/>
</dbReference>
<proteinExistence type="predicted"/>